<reference evidence="6 7" key="1">
    <citation type="submission" date="2021-12" db="EMBL/GenBank/DDBJ databases">
        <title>Genome sequencing of bacteria with rrn-lacking chromosome and rrn-plasmid.</title>
        <authorList>
            <person name="Anda M."/>
            <person name="Iwasaki W."/>
        </authorList>
    </citation>
    <scope>NUCLEOTIDE SEQUENCE [LARGE SCALE GENOMIC DNA]</scope>
    <source>
        <strain evidence="6 7">NBRC 101262</strain>
        <plasmid evidence="6 7">pPP4</plasmid>
    </source>
</reference>
<dbReference type="InterPro" id="IPR036116">
    <property type="entry name" value="FN3_sf"/>
</dbReference>
<geneLocation type="plasmid" evidence="6 7">
    <name>pPP4</name>
</geneLocation>
<feature type="domain" description="Fibronectin type-III" evidence="4">
    <location>
        <begin position="1025"/>
        <end position="1113"/>
    </location>
</feature>
<dbReference type="Pfam" id="PF00041">
    <property type="entry name" value="fn3"/>
    <property type="match status" value="1"/>
</dbReference>
<dbReference type="InterPro" id="IPR008979">
    <property type="entry name" value="Galactose-bd-like_sf"/>
</dbReference>
<dbReference type="InterPro" id="IPR003961">
    <property type="entry name" value="FN3_dom"/>
</dbReference>
<evidence type="ECO:0000313" key="7">
    <source>
        <dbReference type="Proteomes" id="UP001354989"/>
    </source>
</evidence>
<feature type="domain" description="PA14" evidence="5">
    <location>
        <begin position="874"/>
        <end position="1011"/>
    </location>
</feature>
<keyword evidence="3" id="KW-1015">Disulfide bond</keyword>
<dbReference type="SUPFAM" id="SSF110296">
    <property type="entry name" value="Oligoxyloglucan reducing end-specific cellobiohydrolase"/>
    <property type="match status" value="1"/>
</dbReference>
<dbReference type="SUPFAM" id="SSF49785">
    <property type="entry name" value="Galactose-binding domain-like"/>
    <property type="match status" value="2"/>
</dbReference>
<proteinExistence type="inferred from homology"/>
<dbReference type="InterPro" id="IPR036278">
    <property type="entry name" value="Sialidase_sf"/>
</dbReference>
<keyword evidence="7" id="KW-1185">Reference proteome</keyword>
<dbReference type="Pfam" id="PF17957">
    <property type="entry name" value="Big_7"/>
    <property type="match status" value="3"/>
</dbReference>
<dbReference type="SMART" id="SM00758">
    <property type="entry name" value="PA14"/>
    <property type="match status" value="1"/>
</dbReference>
<name>A0ABN6LFL8_9BACT</name>
<dbReference type="InterPro" id="IPR013783">
    <property type="entry name" value="Ig-like_fold"/>
</dbReference>
<keyword evidence="6" id="KW-0614">Plasmid</keyword>
<dbReference type="SMART" id="SM00089">
    <property type="entry name" value="PKD"/>
    <property type="match status" value="3"/>
</dbReference>
<comment type="similarity">
    <text evidence="1">Belongs to the glycosyl hydrolase 10 (cellulase F) family.</text>
</comment>
<dbReference type="InterPro" id="IPR003305">
    <property type="entry name" value="CenC_carb-bd"/>
</dbReference>
<dbReference type="SUPFAM" id="SSF56988">
    <property type="entry name" value="Anthrax protective antigen"/>
    <property type="match status" value="1"/>
</dbReference>
<dbReference type="PROSITE" id="PS51820">
    <property type="entry name" value="PA14"/>
    <property type="match status" value="1"/>
</dbReference>
<protein>
    <submittedName>
        <fullName evidence="6">Uncharacterized protein</fullName>
    </submittedName>
</protein>
<dbReference type="Gene3D" id="2.130.10.10">
    <property type="entry name" value="YVTN repeat-like/Quinoprotein amine dehydrogenase"/>
    <property type="match status" value="1"/>
</dbReference>
<dbReference type="Pfam" id="PF07691">
    <property type="entry name" value="PA14"/>
    <property type="match status" value="1"/>
</dbReference>
<keyword evidence="2" id="KW-0378">Hydrolase</keyword>
<feature type="domain" description="Fibronectin type-III" evidence="4">
    <location>
        <begin position="781"/>
        <end position="869"/>
    </location>
</feature>
<gene>
    <name evidence="6" type="ORF">PEPS_41450</name>
</gene>
<dbReference type="SUPFAM" id="SSF49344">
    <property type="entry name" value="CBD9-like"/>
    <property type="match status" value="1"/>
</dbReference>
<dbReference type="SUPFAM" id="SSF50939">
    <property type="entry name" value="Sialidases"/>
    <property type="match status" value="1"/>
</dbReference>
<dbReference type="Gene3D" id="2.60.120.260">
    <property type="entry name" value="Galactose-binding domain-like"/>
    <property type="match status" value="2"/>
</dbReference>
<dbReference type="NCBIfam" id="TIGR04183">
    <property type="entry name" value="Por_Secre_tail"/>
    <property type="match status" value="1"/>
</dbReference>
<dbReference type="InterPro" id="IPR015943">
    <property type="entry name" value="WD40/YVTN_repeat-like_dom_sf"/>
</dbReference>
<sequence length="2087" mass="228294">MYKTYFLMVWLIAIALPVRAQWEDLNPGGGGQIQDVICDPNIEGRLYLSSDMEGVYRSDDYGASWHIKSDDLVHTRAFVTTVDPTNSNRIYVGTLYGLSISDNAGDQYHFATSTADNSINAIAIDPFDASHIIAGVGWKDDYDFWTWGIGRVASKGLGYYFESKDYGSSWQKVTYTTIDDEYFNIYAIRFDQKRPGTFYIGGDQGLWKTIDGGANWALIPGPTTFKCRGIDLTPDGNTIYATYATDNGDYFNVGSGSKIFATRTANIQWTDISAGLQYTSQMWYPEVDVRSDGDFHKILVGFRNQRTGVWEGSIQWNDNSISSHSWANILKERDNFDPGWDTWYPNPNVRWAHYTPLSWSNRGIWATGNQTLFYGEEQAGEWQFLNKYCQPSSIITPSTGEPTYHNRGFASTFTFDGTAIENYAIQSQGDNGIQESWDYGYSWNNHEVREYSNHNHADAVDIAEVDGVPTVVVAAAKGWGGVNLNSHTILTKQLHTFSPSDQWQSRNGNLPTNYNVKELRVSPHNKKSVVMGIYGSGIWWIEDIKDFINGGNAVQIADKVTDHIAGANSIAFHPTNPNILYLASNIFTNDPNTNEKQVLWKGERQSGNQWEWSIIHDAIGWGATVAATQIDGQLYLLHAAQTKTASGYTTDQQLSISADEGASWQTILNKETTLPLAQHSWYDYIANRYEFRYGGLAVKDNQIFVAAYHHEFGKPYGMFRGIIEPDKTISWENWTADHDWPGMNGAQIREIEGKTYYYGSTSGAGLWRREITPVDYGGITAPDGLLAENVASGIQLSWQDNSNNETGFQIERGNGGAGFATLTTVDANTTSFIDDGFCPGRAFSYRVRAINATTKSSPSNTATATSASPVLPTGNGDGLVVQYFNDINLENPVAVDIVSPIVFNWQRTAPNTCMNVDFWSARFEGEITAETSGTYQIQATADDAVAVWVEGQLLMQQNLEDPNDPVSGTLQMTAGQAYRIRIEYQEEGWDAHLKMEWAKDGGAFTTIPAAAFSSYTVGPMDPPATPADVSAEAISASAIQINWTDLSDNEEQFIIEQNSGQDWQVTGTATANATTFVAQDLVPQTDYTFRVQAKNNGGRSGWSNTATATTNSLPTTLPEAPTDLQVSTNGTEVNLLWSDQSDNELWFIIERKQNQWEAIDSVAANLTNYIDRSAEAVSNYEYRVVAKNNVGISGSSNSAMVRIPDAPQQGIIGARKTLSTMQVDGQLTENVWDLYASASKNITGASDNKVTFATLWDDQYLYVAIKVEDANLWNDSAEDYNDDATEVYIDGGFERSSSYDQNDRQFTKGYQSDGLSGSTNNAGVMVAWAQVADGYTVEYAIPWSNIGQSAYNSKKIGFDIAVNDDDDGGPRDAQLMWMGTDNNWSNTSQFGTLVLSDETVSGGDQPWPPVVEISAPTTGSRSNVGEDVLITASASDPDGNISKVAFYAGDLKIGEDYTAPYSVTYPAPAVGLHYLSAVATDQDGYSTLSEVVTIEVVEPTACDAPNLLPNGHFESGTGGWNFYTNSGNGVVANFSSSNVGAIAGAQSAKIQIDQNGSQDSDVQCFTNLSLAAGIDYEISYQAKASSSTNIRVQLLQEGSWVDYGQHTVSLSPQIGTYTLQVNLANADQNARLDFFLGNTASTIYLDEISVREKCTNVPTDPVPPVVHISSPSAGDTFTSGESVWLTAEASDADGFVSSVRFFADDVLIGEDDSSPFSIQWQNLSAGTYQLTAQAVDDDQQTTLSGAVQIQVENPNLPPTVSLTAPLDGSIFLSDEAVLITAEASDPDGTISAVELYLDGSLLETLNSAPYQWEINDLSVGNYTLQVTATDQQGMTASSETIEISVENSSVCDFPNLVGNGDFGNGANGWQFYTNGGSGTSAQLQTNGEAYVNIDQGGNMDSDIQLYTQLNLLANVTYEVTFSAKAQSDRNMRVQVLQEGSWANYGQTTVALTPNFVSYQFEFSISSPDGNARLDFFLGQANADVTIGQVTVQEKCEAQNQRVMPENTIQIYPNPIFRQQALFIAPAGAKVKSVEIFTVGGALIYQTNFSQQATTPLEIPSGSFEQTGLYLIRLQTDQGQQLKKIMVY</sequence>
<dbReference type="InterPro" id="IPR010502">
    <property type="entry name" value="Carb-bd_dom_fam9"/>
</dbReference>
<evidence type="ECO:0000259" key="4">
    <source>
        <dbReference type="PROSITE" id="PS50853"/>
    </source>
</evidence>
<dbReference type="PANTHER" id="PTHR44170">
    <property type="entry name" value="PROTEIN SIDEKICK"/>
    <property type="match status" value="1"/>
</dbReference>
<dbReference type="Gene3D" id="2.60.120.380">
    <property type="match status" value="1"/>
</dbReference>
<dbReference type="Proteomes" id="UP001354989">
    <property type="component" value="Plasmid pPP4"/>
</dbReference>
<dbReference type="SMART" id="SM00060">
    <property type="entry name" value="FN3"/>
    <property type="match status" value="3"/>
</dbReference>
<dbReference type="CDD" id="cd00063">
    <property type="entry name" value="FN3"/>
    <property type="match status" value="3"/>
</dbReference>
<feature type="domain" description="Fibronectin type-III" evidence="4">
    <location>
        <begin position="1120"/>
        <end position="1206"/>
    </location>
</feature>
<dbReference type="InterPro" id="IPR026444">
    <property type="entry name" value="Secre_tail"/>
</dbReference>
<evidence type="ECO:0000256" key="2">
    <source>
        <dbReference type="ARBA" id="ARBA00022801"/>
    </source>
</evidence>
<evidence type="ECO:0000259" key="5">
    <source>
        <dbReference type="PROSITE" id="PS51820"/>
    </source>
</evidence>
<dbReference type="InterPro" id="IPR022409">
    <property type="entry name" value="PKD/Chitinase_dom"/>
</dbReference>
<dbReference type="Pfam" id="PF02018">
    <property type="entry name" value="CBM_4_9"/>
    <property type="match status" value="2"/>
</dbReference>
<evidence type="ECO:0000256" key="3">
    <source>
        <dbReference type="ARBA" id="ARBA00023157"/>
    </source>
</evidence>
<dbReference type="InterPro" id="IPR011658">
    <property type="entry name" value="PA14_dom"/>
</dbReference>
<dbReference type="Pfam" id="PF06452">
    <property type="entry name" value="CBM9_1"/>
    <property type="match status" value="1"/>
</dbReference>
<dbReference type="Gene3D" id="2.60.40.10">
    <property type="entry name" value="Immunoglobulins"/>
    <property type="match status" value="6"/>
</dbReference>
<evidence type="ECO:0000313" key="6">
    <source>
        <dbReference type="EMBL" id="BDD01865.1"/>
    </source>
</evidence>
<evidence type="ECO:0000256" key="1">
    <source>
        <dbReference type="ARBA" id="ARBA00007495"/>
    </source>
</evidence>
<dbReference type="SUPFAM" id="SSF49265">
    <property type="entry name" value="Fibronectin type III"/>
    <property type="match status" value="1"/>
</dbReference>
<dbReference type="EMBL" id="AP025296">
    <property type="protein sequence ID" value="BDD01865.1"/>
    <property type="molecule type" value="Genomic_DNA"/>
</dbReference>
<dbReference type="PANTHER" id="PTHR44170:SF6">
    <property type="entry name" value="CONTACTIN"/>
    <property type="match status" value="1"/>
</dbReference>
<dbReference type="Gene3D" id="2.60.40.1190">
    <property type="match status" value="1"/>
</dbReference>
<dbReference type="InterPro" id="IPR037524">
    <property type="entry name" value="PA14/GLEYA"/>
</dbReference>
<organism evidence="6 7">
    <name type="scientific">Persicobacter psychrovividus</name>
    <dbReference type="NCBI Taxonomy" id="387638"/>
    <lineage>
        <taxon>Bacteria</taxon>
        <taxon>Pseudomonadati</taxon>
        <taxon>Bacteroidota</taxon>
        <taxon>Cytophagia</taxon>
        <taxon>Cytophagales</taxon>
        <taxon>Persicobacteraceae</taxon>
        <taxon>Persicobacter</taxon>
    </lineage>
</organism>
<accession>A0ABN6LFL8</accession>
<dbReference type="PROSITE" id="PS50853">
    <property type="entry name" value="FN3"/>
    <property type="match status" value="3"/>
</dbReference>